<evidence type="ECO:0000313" key="2">
    <source>
        <dbReference type="Proteomes" id="UP000245626"/>
    </source>
</evidence>
<protein>
    <submittedName>
        <fullName evidence="1">Uncharacterized protein</fullName>
    </submittedName>
</protein>
<gene>
    <name evidence="1" type="ORF">IE53DRAFT_385943</name>
</gene>
<evidence type="ECO:0000313" key="1">
    <source>
        <dbReference type="EMBL" id="PWN51691.1"/>
    </source>
</evidence>
<sequence>MPRRRKGLKREKSDSAQPNQTSSIPKSNFSRTHSLNSIELARREPIALKRFESDQTLPSLQKQQQQNRSTFQQRLQPPPSRSTSSSTNWSKRQRILSEDEEERLGRLCKVDVWLEKVKQGRGAAACILGFVLGHRSNLSDRSITLDLSSTSSDDRQVNLQLKVIGPNAASLQVYLQSAGVLDRNDRTGLVPSCYVSGFGGTLAFDSQDASDVPIVDYDQGRIAIKLASGESTSEDAWFERTEHEAEANQAAPERRQSPFHPGDPTAADPSIVGPSRFVPARTLPLPRHPPQRPTTSPPLQLPAQAQASAPAHPSSAAAERPASPRPPSSITSDWFTTPAPPLAAHQNHVATPPMKEEAEAAPQQSSEARLACEGEPSTKTRSNKRAKSAKRGPDPFKPVVYGQCEYTPIALARNGMKANFIGVVLSISNPRRVSGGSRDWHVKLSLADRSCVGKHQPHGAIQAGTAISINLFTAVEEQLPYPVAVGQVVLLRKINIQTFVGKEQGVGKRDSHVQWAIYNEDPALFRKSESLRGVSLNENNHMRDLAAWYAEISEGDKEIAPRPTRSTLLLSEISENLFFDCVVEVVKVFAHSFSPDVYVTDYTSHPLFYRGNDQHLHLEGNLRYPDEGDGGGSVFQIGLWASHAELAEALRVGDIIRLQNVRAKMNPLGKLVGGLGSNSDSGCKIRTLKPGDENRAALEKRKDEFKERIFEMEEEAFAEEAELAAMSETLLRADGDEAVQVGRLERGKAASSADAAGLGVGDPNPSRMGKENEGPSSERPEANQLKREEPSFSSSFVRMTGEMSLPPPGQGQAAPLKSVQPPGERTSESRPQSSNGSMHGNEGEGEGCTRRAALTSTDEMPAKLPERPTTSSASNVSHHPPKRCRSGFPYQVKCTYSHLPITRLEHLVKTSQVPAKYHIRAKVVDVNPPCLSDWARVECRACDSLLPLDESFCKVCADEEGEDLEYILRFALLVKDCVDAEGSGPKIPIVVSHDAAMELFPGVDAEKVHKGLKGLNKLRRRAACLIGLKLAFRETGFVPTLKDLGLAAGEGEGEGERERKEGGAEDSDGIEGPIFDAAINSYEIGESKKAGKVVRRFGLLPGLTKLVPIS</sequence>
<accession>A0ACD0P104</accession>
<dbReference type="Proteomes" id="UP000245626">
    <property type="component" value="Unassembled WGS sequence"/>
</dbReference>
<proteinExistence type="predicted"/>
<name>A0ACD0P104_9BASI</name>
<keyword evidence="2" id="KW-1185">Reference proteome</keyword>
<dbReference type="EMBL" id="KZ819824">
    <property type="protein sequence ID" value="PWN51691.1"/>
    <property type="molecule type" value="Genomic_DNA"/>
</dbReference>
<reference evidence="1 2" key="1">
    <citation type="journal article" date="2018" name="Mol. Biol. Evol.">
        <title>Broad Genomic Sampling Reveals a Smut Pathogenic Ancestry of the Fungal Clade Ustilaginomycotina.</title>
        <authorList>
            <person name="Kijpornyongpan T."/>
            <person name="Mondo S.J."/>
            <person name="Barry K."/>
            <person name="Sandor L."/>
            <person name="Lee J."/>
            <person name="Lipzen A."/>
            <person name="Pangilinan J."/>
            <person name="LaButti K."/>
            <person name="Hainaut M."/>
            <person name="Henrissat B."/>
            <person name="Grigoriev I.V."/>
            <person name="Spatafora J.W."/>
            <person name="Aime M.C."/>
        </authorList>
    </citation>
    <scope>NUCLEOTIDE SEQUENCE [LARGE SCALE GENOMIC DNA]</scope>
    <source>
        <strain evidence="1 2">SA 807</strain>
    </source>
</reference>
<organism evidence="1 2">
    <name type="scientific">Violaceomyces palustris</name>
    <dbReference type="NCBI Taxonomy" id="1673888"/>
    <lineage>
        <taxon>Eukaryota</taxon>
        <taxon>Fungi</taxon>
        <taxon>Dikarya</taxon>
        <taxon>Basidiomycota</taxon>
        <taxon>Ustilaginomycotina</taxon>
        <taxon>Ustilaginomycetes</taxon>
        <taxon>Violaceomycetales</taxon>
        <taxon>Violaceomycetaceae</taxon>
        <taxon>Violaceomyces</taxon>
    </lineage>
</organism>